<comment type="caution">
    <text evidence="2">The sequence shown here is derived from an EMBL/GenBank/DDBJ whole genome shotgun (WGS) entry which is preliminary data.</text>
</comment>
<keyword evidence="1" id="KW-0235">DNA replication</keyword>
<comment type="function">
    <text evidence="1">Involved in the restart of stalled replication forks, which reloads the replicative helicase on sites other than the origin of replication; the PriA-PriB pathway is the major replication restart pathway. During primosome assembly it facilitates complex formation between PriA and DnaT on DNA; stabilizes PriA on DNA. Stimulates the DNA unwinding activity of PriA helicase.</text>
</comment>
<dbReference type="HAMAP" id="MF_00720">
    <property type="entry name" value="PriB"/>
    <property type="match status" value="1"/>
</dbReference>
<keyword evidence="3" id="KW-1185">Reference proteome</keyword>
<name>A0ABW8Z3I9_9BURK</name>
<keyword evidence="1" id="KW-0639">Primosome</keyword>
<comment type="similarity">
    <text evidence="1">Belongs to the PriB family.</text>
</comment>
<organism evidence="2 3">
    <name type="scientific">Herbaspirillum rhizosphaerae</name>
    <dbReference type="NCBI Taxonomy" id="346179"/>
    <lineage>
        <taxon>Bacteria</taxon>
        <taxon>Pseudomonadati</taxon>
        <taxon>Pseudomonadota</taxon>
        <taxon>Betaproteobacteria</taxon>
        <taxon>Burkholderiales</taxon>
        <taxon>Oxalobacteraceae</taxon>
        <taxon>Herbaspirillum</taxon>
    </lineage>
</organism>
<keyword evidence="1" id="KW-0238">DNA-binding</keyword>
<comment type="subunit">
    <text evidence="1">Homodimer. Interacts with PriA and DnaT. Component of the replication restart primosome. Primosome assembly occurs via a 'hand-off' mechanism. PriA binds to replication forks, subsequently PriB then DnaT bind; DnaT then displaces ssDNA to generate the helicase loading substrate.</text>
</comment>
<proteinExistence type="inferred from homology"/>
<protein>
    <recommendedName>
        <fullName evidence="1">Replication restart protein PriB</fullName>
    </recommendedName>
</protein>
<gene>
    <name evidence="1 2" type="primary">priB</name>
    <name evidence="2" type="ORF">PQR63_03710</name>
</gene>
<dbReference type="RefSeq" id="WP_408165750.1">
    <property type="nucleotide sequence ID" value="NZ_JAQQFR010000002.1"/>
</dbReference>
<dbReference type="Gene3D" id="2.40.50.140">
    <property type="entry name" value="Nucleic acid-binding proteins"/>
    <property type="match status" value="1"/>
</dbReference>
<dbReference type="NCBIfam" id="TIGR04418">
    <property type="entry name" value="PriB_gamma"/>
    <property type="match status" value="1"/>
</dbReference>
<evidence type="ECO:0000313" key="3">
    <source>
        <dbReference type="Proteomes" id="UP001629214"/>
    </source>
</evidence>
<evidence type="ECO:0000313" key="2">
    <source>
        <dbReference type="EMBL" id="MFL9877472.1"/>
    </source>
</evidence>
<dbReference type="Pfam" id="PF22657">
    <property type="entry name" value="SSB_1"/>
    <property type="match status" value="1"/>
</dbReference>
<evidence type="ECO:0000256" key="1">
    <source>
        <dbReference type="HAMAP-Rule" id="MF_00720"/>
    </source>
</evidence>
<dbReference type="InterPro" id="IPR012340">
    <property type="entry name" value="NA-bd_OB-fold"/>
</dbReference>
<dbReference type="Proteomes" id="UP001629214">
    <property type="component" value="Unassembled WGS sequence"/>
</dbReference>
<accession>A0ABW8Z3I9</accession>
<dbReference type="SUPFAM" id="SSF50249">
    <property type="entry name" value="Nucleic acid-binding proteins"/>
    <property type="match status" value="1"/>
</dbReference>
<dbReference type="PIRSF" id="PIRSF003135">
    <property type="entry name" value="Primosomal_n"/>
    <property type="match status" value="1"/>
</dbReference>
<dbReference type="EMBL" id="JAQQFR010000002">
    <property type="protein sequence ID" value="MFL9877472.1"/>
    <property type="molecule type" value="Genomic_DNA"/>
</dbReference>
<sequence>MNQFQFVAIIAERDVIRYTPAGIPVVTAKLQHQSEQAEAGIKRLVEFEITAFAAGEISGRLNRAGLGEMLKFTGFMARRNRNSKSLVFHIVDFESVV</sequence>
<reference evidence="2 3" key="1">
    <citation type="journal article" date="2024" name="Chem. Sci.">
        <title>Discovery of megapolipeptins by genome mining of a Burkholderiales bacteria collection.</title>
        <authorList>
            <person name="Paulo B.S."/>
            <person name="Recchia M.J.J."/>
            <person name="Lee S."/>
            <person name="Fergusson C.H."/>
            <person name="Romanowski S.B."/>
            <person name="Hernandez A."/>
            <person name="Krull N."/>
            <person name="Liu D.Y."/>
            <person name="Cavanagh H."/>
            <person name="Bos A."/>
            <person name="Gray C.A."/>
            <person name="Murphy B.T."/>
            <person name="Linington R.G."/>
            <person name="Eustaquio A.S."/>
        </authorList>
    </citation>
    <scope>NUCLEOTIDE SEQUENCE [LARGE SCALE GENOMIC DNA]</scope>
    <source>
        <strain evidence="2 3">RL21-008-BIB-B</strain>
    </source>
</reference>
<dbReference type="InterPro" id="IPR023646">
    <property type="entry name" value="Prisomal_replication_PriB"/>
</dbReference>